<proteinExistence type="inferred from homology"/>
<dbReference type="InterPro" id="IPR001279">
    <property type="entry name" value="Metallo-B-lactamas"/>
</dbReference>
<dbReference type="InterPro" id="IPR025069">
    <property type="entry name" value="Cpsf2_C"/>
</dbReference>
<evidence type="ECO:0000256" key="5">
    <source>
        <dbReference type="SAM" id="MobiDB-lite"/>
    </source>
</evidence>
<feature type="compositionally biased region" description="Acidic residues" evidence="5">
    <location>
        <begin position="662"/>
        <end position="675"/>
    </location>
</feature>
<feature type="region of interest" description="Disordered" evidence="5">
    <location>
        <begin position="588"/>
        <end position="641"/>
    </location>
</feature>
<reference evidence="7 8" key="1">
    <citation type="journal article" date="2016" name="Sci. Rep.">
        <title>Peltaster fructicola genome reveals evolution from an invasive phytopathogen to an ectophytic parasite.</title>
        <authorList>
            <person name="Xu C."/>
            <person name="Chen H."/>
            <person name="Gleason M.L."/>
            <person name="Xu J.R."/>
            <person name="Liu H."/>
            <person name="Zhang R."/>
            <person name="Sun G."/>
        </authorList>
    </citation>
    <scope>NUCLEOTIDE SEQUENCE [LARGE SCALE GENOMIC DNA]</scope>
    <source>
        <strain evidence="7 8">LNHT1506</strain>
    </source>
</reference>
<evidence type="ECO:0000313" key="7">
    <source>
        <dbReference type="EMBL" id="QIW96466.1"/>
    </source>
</evidence>
<dbReference type="Pfam" id="PF13299">
    <property type="entry name" value="CPSF100_C"/>
    <property type="match status" value="1"/>
</dbReference>
<dbReference type="OrthoDB" id="64353at2759"/>
<dbReference type="Pfam" id="PF16661">
    <property type="entry name" value="Lactamase_B_6"/>
    <property type="match status" value="1"/>
</dbReference>
<dbReference type="SMART" id="SM01027">
    <property type="entry name" value="Beta-Casp"/>
    <property type="match status" value="1"/>
</dbReference>
<feature type="region of interest" description="Disordered" evidence="5">
    <location>
        <begin position="476"/>
        <end position="523"/>
    </location>
</feature>
<dbReference type="InterPro" id="IPR036866">
    <property type="entry name" value="RibonucZ/Hydroxyglut_hydro"/>
</dbReference>
<dbReference type="Gene3D" id="3.60.15.10">
    <property type="entry name" value="Ribonuclease Z/Hydroxyacylglutathione hydrolase-like"/>
    <property type="match status" value="1"/>
</dbReference>
<comment type="similarity">
    <text evidence="4">Belongs to the metallo-beta-lactamase superfamily. RNA-metabolizing metallo-beta-lactamase-like family. CPSF2/YSH1 subfamily.</text>
</comment>
<dbReference type="InterPro" id="IPR035639">
    <property type="entry name" value="CPSF2_MBL"/>
</dbReference>
<feature type="compositionally biased region" description="Polar residues" evidence="5">
    <location>
        <begin position="514"/>
        <end position="523"/>
    </location>
</feature>
<dbReference type="InterPro" id="IPR022712">
    <property type="entry name" value="Beta_Casp"/>
</dbReference>
<protein>
    <recommendedName>
        <fullName evidence="4">Cleavage and polyadenylation specificity factor subunit 2</fullName>
    </recommendedName>
    <alternativeName>
        <fullName evidence="4">Cleavage and polyadenylation specificity factor 100 kDa subunit</fullName>
    </alternativeName>
</protein>
<feature type="region of interest" description="Disordered" evidence="5">
    <location>
        <begin position="653"/>
        <end position="683"/>
    </location>
</feature>
<evidence type="ECO:0000313" key="8">
    <source>
        <dbReference type="Proteomes" id="UP000503462"/>
    </source>
</evidence>
<dbReference type="InterPro" id="IPR027075">
    <property type="entry name" value="CPSF2"/>
</dbReference>
<gene>
    <name evidence="7" type="ORF">AMS68_001984</name>
</gene>
<dbReference type="AlphaFoldDB" id="A0A6H0XNY0"/>
<dbReference type="GO" id="GO:0003723">
    <property type="term" value="F:RNA binding"/>
    <property type="evidence" value="ECO:0007669"/>
    <property type="project" value="UniProtKB-KW"/>
</dbReference>
<keyword evidence="4" id="KW-0694">RNA-binding</keyword>
<name>A0A6H0XNY0_9PEZI</name>
<dbReference type="SUPFAM" id="SSF56281">
    <property type="entry name" value="Metallo-hydrolase/oxidoreductase"/>
    <property type="match status" value="1"/>
</dbReference>
<keyword evidence="8" id="KW-1185">Reference proteome</keyword>
<dbReference type="CDD" id="cd16293">
    <property type="entry name" value="CPSF2-like_MBL-fold"/>
    <property type="match status" value="1"/>
</dbReference>
<dbReference type="GO" id="GO:0006397">
    <property type="term" value="P:mRNA processing"/>
    <property type="evidence" value="ECO:0007669"/>
    <property type="project" value="UniProtKB-KW"/>
</dbReference>
<sequence>MFTFTPLYGAQSASPATASLLELDGDVKILVDIGWDASFSTVALRELEKHVSTLSLVLLTHATLDHIGAYAHACKHIPEFIRIPVYATIPVANLGLTLLTDLYASSPLAASTIPPSILGNADDATTNFLLQPPTAEELSRYFNHITTLKYSQPHQPTPSQFSPSLGNLTITAYAAGHTVGGTIWHLQHGLESIVYAADWNQGRENLIGGAAWLSASSGGAEIIEPLRRPTALICSSRGVEVEKPLTRRKRDEALISLIRDTLTDGGNILIPTDSSARVLELAFLLNQTWRSNADGPHAGTYKNSKIFMASKSATSTQRFLQSMLEWMDDAVIREAEAAMTGKTKTQGSSPLDWEFVRLIERQSQLDRALRRNKSSVIIASDASLEWGYSRHALQKLASDPRNLIVLTELSSSSDAVSSQLWSAFHNGLTEQPEARIITPKDLTLKLSESTLHPLDGEEQAIYTQYIARQRAMTTTTSTLPANGATEDLGDADADAAVSESSDSDEDDNEEADAQQQGRALNLSAQLSSNKRKVGLTEEELGVDILLTAKVHDYEVQGKRGRERMYPMRTTRKRTDDFGEPINVTDYLRAEEKEELDNADEDSTKDRKVGEKRKWNDVAATSKLKIQKPGSTPNKKIKMQNDETDTIDAAIAKATGVNGSADSDSEESEYEPDEATDPIPGPKKITFTTSELPLSARLAYVDFTARHEKRDLLMLIPLIRPRKLILISGSASETQTLAEGSRAVLQSGSNGTSKASEIEVFTPLDGERVDASVDTNAWTLKLGRNLLRKLAWQGVRGLGIVALTGLLQAGQPKPVEEDVEDDDIAKKKRKLAGNVTAVPKIEAEEAELLPVLDIPGESTRAQALVPHAISNVNRPIHVGDLRLSDLRNLLRAAGHIADFRGEGTLLVDGVVVVRKGAGGRIDVEGGIYGIGGRGRTGESTFGEVRRKVYEGLAVVGGNVAAA</sequence>
<evidence type="ECO:0000256" key="3">
    <source>
        <dbReference type="ARBA" id="ARBA00023242"/>
    </source>
</evidence>
<feature type="compositionally biased region" description="Acidic residues" evidence="5">
    <location>
        <begin position="501"/>
        <end position="512"/>
    </location>
</feature>
<dbReference type="PANTHER" id="PTHR45922">
    <property type="entry name" value="CLEAVAGE AND POLYADENYLATION SPECIFICITY FACTOR SUBUNIT 2"/>
    <property type="match status" value="1"/>
</dbReference>
<feature type="domain" description="Beta-Casp" evidence="6">
    <location>
        <begin position="278"/>
        <end position="409"/>
    </location>
</feature>
<keyword evidence="3 4" id="KW-0539">Nucleus</keyword>
<dbReference type="EMBL" id="CP051139">
    <property type="protein sequence ID" value="QIW96466.1"/>
    <property type="molecule type" value="Genomic_DNA"/>
</dbReference>
<accession>A0A6H0XNY0</accession>
<dbReference type="Pfam" id="PF10996">
    <property type="entry name" value="Beta-Casp"/>
    <property type="match status" value="1"/>
</dbReference>
<feature type="compositionally biased region" description="Basic and acidic residues" evidence="5">
    <location>
        <begin position="601"/>
        <end position="615"/>
    </location>
</feature>
<keyword evidence="2 4" id="KW-0507">mRNA processing</keyword>
<dbReference type="PANTHER" id="PTHR45922:SF1">
    <property type="entry name" value="CLEAVAGE AND POLYADENYLATION SPECIFICITY FACTOR SUBUNIT 2"/>
    <property type="match status" value="1"/>
</dbReference>
<evidence type="ECO:0000259" key="6">
    <source>
        <dbReference type="SMART" id="SM01027"/>
    </source>
</evidence>
<dbReference type="Proteomes" id="UP000503462">
    <property type="component" value="Chromosome 1"/>
</dbReference>
<evidence type="ECO:0000256" key="4">
    <source>
        <dbReference type="RuleBase" id="RU365006"/>
    </source>
</evidence>
<dbReference type="InterPro" id="IPR011108">
    <property type="entry name" value="RMMBL"/>
</dbReference>
<dbReference type="Pfam" id="PF07521">
    <property type="entry name" value="RMMBL"/>
    <property type="match status" value="1"/>
</dbReference>
<organism evidence="7 8">
    <name type="scientific">Peltaster fructicola</name>
    <dbReference type="NCBI Taxonomy" id="286661"/>
    <lineage>
        <taxon>Eukaryota</taxon>
        <taxon>Fungi</taxon>
        <taxon>Dikarya</taxon>
        <taxon>Ascomycota</taxon>
        <taxon>Pezizomycotina</taxon>
        <taxon>Dothideomycetes</taxon>
        <taxon>Dothideomycetes incertae sedis</taxon>
        <taxon>Peltaster</taxon>
    </lineage>
</organism>
<comment type="subcellular location">
    <subcellularLocation>
        <location evidence="1 4">Nucleus</location>
    </subcellularLocation>
</comment>
<evidence type="ECO:0000256" key="2">
    <source>
        <dbReference type="ARBA" id="ARBA00022664"/>
    </source>
</evidence>
<evidence type="ECO:0000256" key="1">
    <source>
        <dbReference type="ARBA" id="ARBA00004123"/>
    </source>
</evidence>
<dbReference type="GO" id="GO:0005847">
    <property type="term" value="C:mRNA cleavage and polyadenylation specificity factor complex"/>
    <property type="evidence" value="ECO:0007669"/>
    <property type="project" value="InterPro"/>
</dbReference>